<dbReference type="GO" id="GO:0003824">
    <property type="term" value="F:catalytic activity"/>
    <property type="evidence" value="ECO:0007669"/>
    <property type="project" value="InterPro"/>
</dbReference>
<dbReference type="InterPro" id="IPR036691">
    <property type="entry name" value="Endo/exonu/phosph_ase_sf"/>
</dbReference>
<feature type="transmembrane region" description="Helical" evidence="1">
    <location>
        <begin position="20"/>
        <end position="38"/>
    </location>
</feature>
<keyword evidence="4" id="KW-1185">Reference proteome</keyword>
<reference evidence="4" key="1">
    <citation type="submission" date="2016-10" db="EMBL/GenBank/DDBJ databases">
        <authorList>
            <person name="Varghese N."/>
        </authorList>
    </citation>
    <scope>NUCLEOTIDE SEQUENCE [LARGE SCALE GENOMIC DNA]</scope>
    <source>
        <strain evidence="4">DSM 45096 / BCRC 16803 / CGMCC 4.1857 / CIP 109030 / JCM 12277 / KCTC 19219 / NBRC 100920 / 33214</strain>
    </source>
</reference>
<organism evidence="3 4">
    <name type="scientific">Streptacidiphilus jiangxiensis</name>
    <dbReference type="NCBI Taxonomy" id="235985"/>
    <lineage>
        <taxon>Bacteria</taxon>
        <taxon>Bacillati</taxon>
        <taxon>Actinomycetota</taxon>
        <taxon>Actinomycetes</taxon>
        <taxon>Kitasatosporales</taxon>
        <taxon>Streptomycetaceae</taxon>
        <taxon>Streptacidiphilus</taxon>
    </lineage>
</organism>
<dbReference type="Gene3D" id="3.60.10.10">
    <property type="entry name" value="Endonuclease/exonuclease/phosphatase"/>
    <property type="match status" value="1"/>
</dbReference>
<feature type="transmembrane region" description="Helical" evidence="1">
    <location>
        <begin position="82"/>
        <end position="100"/>
    </location>
</feature>
<dbReference type="Pfam" id="PF03372">
    <property type="entry name" value="Exo_endo_phos"/>
    <property type="match status" value="1"/>
</dbReference>
<sequence>MLRGFGGLQWRGRDGKGRSAWRRGWVLAALALLLAGVLGFHRQIPDTLGNFGSLIETFLPWFGLAVPVLLVLALLRRSAIALAALLAPVLIWALLFGPLVPDKSGGAYDFTAVQHNISADNTDVAGTMATLMAADPDVISLEEITGTELPVIRQKLETTYRCHVVEGTVGLWSKYPLSDTGPVDIKIGWTRALRATVQTPEGALAVYVAHMPSVRVHFDGGFTANQRNRSAEALGEAIAREKLPRVLLLGDMNGTMNDRALAPITMQLRSAQGSAGAGFGFSWPASFPAARIDQIMSRGVTPTAAWTLPRTGSDHLPIGAHFELQPAAG</sequence>
<keyword evidence="1" id="KW-0472">Membrane</keyword>
<keyword evidence="1" id="KW-1133">Transmembrane helix</keyword>
<dbReference type="STRING" id="235985.SAMN05414137_11843"/>
<dbReference type="EMBL" id="FOAZ01000018">
    <property type="protein sequence ID" value="SEM08632.1"/>
    <property type="molecule type" value="Genomic_DNA"/>
</dbReference>
<dbReference type="eggNOG" id="COG3021">
    <property type="taxonomic scope" value="Bacteria"/>
</dbReference>
<evidence type="ECO:0000259" key="2">
    <source>
        <dbReference type="Pfam" id="PF03372"/>
    </source>
</evidence>
<protein>
    <submittedName>
        <fullName evidence="3">Vancomycin resistance protein VanJ</fullName>
    </submittedName>
</protein>
<name>A0A1H7VHA9_STRJI</name>
<dbReference type="OrthoDB" id="4316587at2"/>
<dbReference type="SUPFAM" id="SSF56219">
    <property type="entry name" value="DNase I-like"/>
    <property type="match status" value="1"/>
</dbReference>
<gene>
    <name evidence="3" type="ORF">SAMN05414137_11843</name>
</gene>
<evidence type="ECO:0000256" key="1">
    <source>
        <dbReference type="SAM" id="Phobius"/>
    </source>
</evidence>
<evidence type="ECO:0000313" key="3">
    <source>
        <dbReference type="EMBL" id="SEM08632.1"/>
    </source>
</evidence>
<dbReference type="RefSeq" id="WP_042446001.1">
    <property type="nucleotide sequence ID" value="NZ_BBPN01000010.1"/>
</dbReference>
<dbReference type="AlphaFoldDB" id="A0A1H7VHA9"/>
<feature type="transmembrane region" description="Helical" evidence="1">
    <location>
        <begin position="58"/>
        <end position="75"/>
    </location>
</feature>
<keyword evidence="1" id="KW-0812">Transmembrane</keyword>
<accession>A0A1H7VHA9</accession>
<proteinExistence type="predicted"/>
<dbReference type="Proteomes" id="UP000183015">
    <property type="component" value="Unassembled WGS sequence"/>
</dbReference>
<dbReference type="InterPro" id="IPR005135">
    <property type="entry name" value="Endo/exonuclease/phosphatase"/>
</dbReference>
<evidence type="ECO:0000313" key="4">
    <source>
        <dbReference type="Proteomes" id="UP000183015"/>
    </source>
</evidence>
<feature type="domain" description="Endonuclease/exonuclease/phosphatase" evidence="2">
    <location>
        <begin position="114"/>
        <end position="315"/>
    </location>
</feature>